<dbReference type="Proteomes" id="UP001313282">
    <property type="component" value="Unassembled WGS sequence"/>
</dbReference>
<sequence length="267" mass="26869">MVQEGQYIVYALGASWEGSLCNTNTLLYARVIRVKEDENLIEIELRSDNRLTLTIENDPNRIQVLPNSARAVAEKIIQEDDIEQLKKTLETVFGIGATVTAAAAPGLAGGAALMSGLATIGAGSAVCGIVLVAGAPVVLAGNTLRKVIKRHENSTVTNVAVGAGMATGGTAGSFAAIGLVSAAGPVAGLSGAGITSGLAGLAGGSLASGGGGMVVGLGVCSGIIAVPALGLGLLTWAIAGSYSENALKKQYDAFCQRWRRQGYSGPS</sequence>
<keyword evidence="1" id="KW-0812">Transmembrane</keyword>
<keyword evidence="1" id="KW-0472">Membrane</keyword>
<feature type="transmembrane region" description="Helical" evidence="1">
    <location>
        <begin position="186"/>
        <end position="207"/>
    </location>
</feature>
<name>A0AAN8MRK3_9PEZI</name>
<accession>A0AAN8MRK3</accession>
<organism evidence="2 3">
    <name type="scientific">Orbilia javanica</name>
    <dbReference type="NCBI Taxonomy" id="47235"/>
    <lineage>
        <taxon>Eukaryota</taxon>
        <taxon>Fungi</taxon>
        <taxon>Dikarya</taxon>
        <taxon>Ascomycota</taxon>
        <taxon>Pezizomycotina</taxon>
        <taxon>Orbiliomycetes</taxon>
        <taxon>Orbiliales</taxon>
        <taxon>Orbiliaceae</taxon>
        <taxon>Orbilia</taxon>
    </lineage>
</organism>
<gene>
    <name evidence="2" type="ORF">TWF718_007515</name>
</gene>
<dbReference type="EMBL" id="JAVHNR010000004">
    <property type="protein sequence ID" value="KAK6345605.1"/>
    <property type="molecule type" value="Genomic_DNA"/>
</dbReference>
<keyword evidence="1" id="KW-1133">Transmembrane helix</keyword>
<evidence type="ECO:0000256" key="1">
    <source>
        <dbReference type="SAM" id="Phobius"/>
    </source>
</evidence>
<comment type="caution">
    <text evidence="2">The sequence shown here is derived from an EMBL/GenBank/DDBJ whole genome shotgun (WGS) entry which is preliminary data.</text>
</comment>
<feature type="transmembrane region" description="Helical" evidence="1">
    <location>
        <begin position="156"/>
        <end position="180"/>
    </location>
</feature>
<protein>
    <submittedName>
        <fullName evidence="2">Uncharacterized protein</fullName>
    </submittedName>
</protein>
<keyword evidence="3" id="KW-1185">Reference proteome</keyword>
<feature type="transmembrane region" description="Helical" evidence="1">
    <location>
        <begin position="92"/>
        <end position="114"/>
    </location>
</feature>
<reference evidence="2 3" key="1">
    <citation type="submission" date="2019-10" db="EMBL/GenBank/DDBJ databases">
        <authorList>
            <person name="Palmer J.M."/>
        </authorList>
    </citation>
    <scope>NUCLEOTIDE SEQUENCE [LARGE SCALE GENOMIC DNA]</scope>
    <source>
        <strain evidence="2 3">TWF718</strain>
    </source>
</reference>
<dbReference type="AlphaFoldDB" id="A0AAN8MRK3"/>
<feature type="transmembrane region" description="Helical" evidence="1">
    <location>
        <begin position="214"/>
        <end position="239"/>
    </location>
</feature>
<evidence type="ECO:0000313" key="3">
    <source>
        <dbReference type="Proteomes" id="UP001313282"/>
    </source>
</evidence>
<evidence type="ECO:0000313" key="2">
    <source>
        <dbReference type="EMBL" id="KAK6345605.1"/>
    </source>
</evidence>
<proteinExistence type="predicted"/>
<feature type="transmembrane region" description="Helical" evidence="1">
    <location>
        <begin position="120"/>
        <end position="144"/>
    </location>
</feature>